<evidence type="ECO:0000313" key="10">
    <source>
        <dbReference type="EMBL" id="CCV64660.1"/>
    </source>
</evidence>
<evidence type="ECO:0000256" key="3">
    <source>
        <dbReference type="ARBA" id="ARBA00022448"/>
    </source>
</evidence>
<dbReference type="KEGG" id="apal:BN85410830"/>
<feature type="transmembrane region" description="Helical" evidence="8">
    <location>
        <begin position="66"/>
        <end position="84"/>
    </location>
</feature>
<keyword evidence="3 8" id="KW-0813">Transport</keyword>
<name>U4KQI9_ALTPJ</name>
<evidence type="ECO:0000256" key="2">
    <source>
        <dbReference type="ARBA" id="ARBA00007069"/>
    </source>
</evidence>
<dbReference type="InterPro" id="IPR000515">
    <property type="entry name" value="MetI-like"/>
</dbReference>
<feature type="transmembrane region" description="Helical" evidence="8">
    <location>
        <begin position="147"/>
        <end position="169"/>
    </location>
</feature>
<evidence type="ECO:0000256" key="6">
    <source>
        <dbReference type="ARBA" id="ARBA00022989"/>
    </source>
</evidence>
<evidence type="ECO:0000256" key="8">
    <source>
        <dbReference type="RuleBase" id="RU363032"/>
    </source>
</evidence>
<reference evidence="10 11" key="1">
    <citation type="journal article" date="2013" name="J. Mol. Microbiol. Biotechnol.">
        <title>Analysis of the Complete Genomes of Acholeplasma brassicae , A. palmae and A. laidlawii and Their Comparison to the Obligate Parasites from ' Candidatus Phytoplasma'.</title>
        <authorList>
            <person name="Kube M."/>
            <person name="Siewert C."/>
            <person name="Migdoll A.M."/>
            <person name="Duduk B."/>
            <person name="Holz S."/>
            <person name="Rabus R."/>
            <person name="Seemuller E."/>
            <person name="Mitrovic J."/>
            <person name="Muller I."/>
            <person name="Buttner C."/>
            <person name="Reinhardt R."/>
        </authorList>
    </citation>
    <scope>NUCLEOTIDE SEQUENCE [LARGE SCALE GENOMIC DNA]</scope>
    <source>
        <strain evidence="10 11">J233</strain>
    </source>
</reference>
<dbReference type="Gene3D" id="1.10.3720.10">
    <property type="entry name" value="MetI-like"/>
    <property type="match status" value="1"/>
</dbReference>
<feature type="transmembrane region" description="Helical" evidence="8">
    <location>
        <begin position="245"/>
        <end position="266"/>
    </location>
</feature>
<evidence type="ECO:0000256" key="5">
    <source>
        <dbReference type="ARBA" id="ARBA00022692"/>
    </source>
</evidence>
<dbReference type="Proteomes" id="UP000032740">
    <property type="component" value="Chromosome"/>
</dbReference>
<evidence type="ECO:0000256" key="4">
    <source>
        <dbReference type="ARBA" id="ARBA00022475"/>
    </source>
</evidence>
<dbReference type="RefSeq" id="WP_030003547.1">
    <property type="nucleotide sequence ID" value="NC_022538.1"/>
</dbReference>
<dbReference type="PANTHER" id="PTHR42929:SF1">
    <property type="entry name" value="INNER MEMBRANE ABC TRANSPORTER PERMEASE PROTEIN YDCU-RELATED"/>
    <property type="match status" value="1"/>
</dbReference>
<keyword evidence="4" id="KW-1003">Cell membrane</keyword>
<keyword evidence="6 8" id="KW-1133">Transmembrane helix</keyword>
<sequence>MNKSFKKLSTPYIVWLYLLAILPIGVMIILSFIQSEGLSFDEAKVSMNAFELLFDSTTLVAIRNSFLYAGIATLISLVLGYFVAYQLFKSKFKNKLLILTIFILPMWSNLLLRTESLGNLMEHNNMVTDLLSRININIGIGIKGTPLAVIIGLVFTYLPFVILPVYTALEKIDYSLEEASLDLGLTESKTFFKVVFPLSLKGVITGAILVFLPALSGFAVPEILGKGNVLFIGNLIEQAFKNMNYGFGSLLSVVIIFMILIALFVVNKVDKEGEMLL</sequence>
<organism evidence="10 11">
    <name type="scientific">Alteracholeplasma palmae (strain ATCC 49389 / J233)</name>
    <name type="common">Acholeplasma palmae</name>
    <dbReference type="NCBI Taxonomy" id="1318466"/>
    <lineage>
        <taxon>Bacteria</taxon>
        <taxon>Bacillati</taxon>
        <taxon>Mycoplasmatota</taxon>
        <taxon>Mollicutes</taxon>
        <taxon>Acholeplasmatales</taxon>
        <taxon>Acholeplasmataceae</taxon>
        <taxon>Acholeplasma</taxon>
    </lineage>
</organism>
<protein>
    <submittedName>
        <fullName evidence="10">ABC-type spermidine/putrescine transport system, permease component</fullName>
    </submittedName>
</protein>
<evidence type="ECO:0000256" key="1">
    <source>
        <dbReference type="ARBA" id="ARBA00004651"/>
    </source>
</evidence>
<dbReference type="GO" id="GO:0055085">
    <property type="term" value="P:transmembrane transport"/>
    <property type="evidence" value="ECO:0007669"/>
    <property type="project" value="InterPro"/>
</dbReference>
<dbReference type="EMBL" id="FO681347">
    <property type="protein sequence ID" value="CCV64660.1"/>
    <property type="molecule type" value="Genomic_DNA"/>
</dbReference>
<evidence type="ECO:0000259" key="9">
    <source>
        <dbReference type="PROSITE" id="PS50928"/>
    </source>
</evidence>
<dbReference type="Pfam" id="PF00528">
    <property type="entry name" value="BPD_transp_1"/>
    <property type="match status" value="1"/>
</dbReference>
<keyword evidence="5 8" id="KW-0812">Transmembrane</keyword>
<dbReference type="OrthoDB" id="9807047at2"/>
<dbReference type="HOGENOM" id="CLU_016047_18_3_14"/>
<dbReference type="GO" id="GO:0005886">
    <property type="term" value="C:plasma membrane"/>
    <property type="evidence" value="ECO:0007669"/>
    <property type="project" value="UniProtKB-SubCell"/>
</dbReference>
<feature type="domain" description="ABC transmembrane type-1" evidence="9">
    <location>
        <begin position="62"/>
        <end position="266"/>
    </location>
</feature>
<dbReference type="SUPFAM" id="SSF161098">
    <property type="entry name" value="MetI-like"/>
    <property type="match status" value="1"/>
</dbReference>
<gene>
    <name evidence="10" type="primary">potB</name>
    <name evidence="10" type="ORF">BN85410830</name>
</gene>
<dbReference type="CDD" id="cd06261">
    <property type="entry name" value="TM_PBP2"/>
    <property type="match status" value="1"/>
</dbReference>
<dbReference type="PROSITE" id="PS50928">
    <property type="entry name" value="ABC_TM1"/>
    <property type="match status" value="1"/>
</dbReference>
<keyword evidence="11" id="KW-1185">Reference proteome</keyword>
<dbReference type="PANTHER" id="PTHR42929">
    <property type="entry name" value="INNER MEMBRANE ABC TRANSPORTER PERMEASE PROTEIN YDCU-RELATED-RELATED"/>
    <property type="match status" value="1"/>
</dbReference>
<comment type="subcellular location">
    <subcellularLocation>
        <location evidence="1 8">Cell membrane</location>
        <topology evidence="1 8">Multi-pass membrane protein</topology>
    </subcellularLocation>
</comment>
<keyword evidence="7 8" id="KW-0472">Membrane</keyword>
<evidence type="ECO:0000256" key="7">
    <source>
        <dbReference type="ARBA" id="ARBA00023136"/>
    </source>
</evidence>
<evidence type="ECO:0000313" key="11">
    <source>
        <dbReference type="Proteomes" id="UP000032740"/>
    </source>
</evidence>
<accession>U4KQI9</accession>
<proteinExistence type="inferred from homology"/>
<dbReference type="InterPro" id="IPR035906">
    <property type="entry name" value="MetI-like_sf"/>
</dbReference>
<comment type="similarity">
    <text evidence="2">Belongs to the binding-protein-dependent transport system permease family. CysTW subfamily.</text>
</comment>
<feature type="transmembrane region" description="Helical" evidence="8">
    <location>
        <begin position="12"/>
        <end position="33"/>
    </location>
</feature>
<dbReference type="STRING" id="1318466.BN85410830"/>
<dbReference type="AlphaFoldDB" id="U4KQI9"/>